<comment type="similarity">
    <text evidence="1">Belongs to the ABC transporter superfamily.</text>
</comment>
<protein>
    <submittedName>
        <fullName evidence="6">ABC transporter ATP-binding protein</fullName>
    </submittedName>
</protein>
<organism evidence="6 7">
    <name type="scientific">Biformimicrobium ophioploci</name>
    <dbReference type="NCBI Taxonomy" id="3036711"/>
    <lineage>
        <taxon>Bacteria</taxon>
        <taxon>Pseudomonadati</taxon>
        <taxon>Pseudomonadota</taxon>
        <taxon>Gammaproteobacteria</taxon>
        <taxon>Cellvibrionales</taxon>
        <taxon>Microbulbiferaceae</taxon>
        <taxon>Biformimicrobium</taxon>
    </lineage>
</organism>
<dbReference type="Pfam" id="PF00005">
    <property type="entry name" value="ABC_tran"/>
    <property type="match status" value="1"/>
</dbReference>
<proteinExistence type="inferred from homology"/>
<dbReference type="RefSeq" id="WP_285764238.1">
    <property type="nucleotide sequence ID" value="NZ_BSYJ01000003.1"/>
</dbReference>
<keyword evidence="7" id="KW-1185">Reference proteome</keyword>
<dbReference type="Proteomes" id="UP001224392">
    <property type="component" value="Unassembled WGS sequence"/>
</dbReference>
<dbReference type="PROSITE" id="PS00211">
    <property type="entry name" value="ABC_TRANSPORTER_1"/>
    <property type="match status" value="1"/>
</dbReference>
<gene>
    <name evidence="6" type="ORF">MNKW57_19410</name>
</gene>
<accession>A0ABQ6M019</accession>
<feature type="domain" description="ABC transporter" evidence="5">
    <location>
        <begin position="5"/>
        <end position="236"/>
    </location>
</feature>
<dbReference type="PANTHER" id="PTHR42798">
    <property type="entry name" value="LIPOPROTEIN-RELEASING SYSTEM ATP-BINDING PROTEIN LOLD"/>
    <property type="match status" value="1"/>
</dbReference>
<reference evidence="6 7" key="1">
    <citation type="submission" date="2023-04" db="EMBL/GenBank/DDBJ databases">
        <title>Marinobulbifer ophiurae gen. nov., sp. Nov., isolate from tissue of brittle star Ophioplocus japonicus.</title>
        <authorList>
            <person name="Kawano K."/>
            <person name="Sawayama S."/>
            <person name="Nakagawa S."/>
        </authorList>
    </citation>
    <scope>NUCLEOTIDE SEQUENCE [LARGE SCALE GENOMIC DNA]</scope>
    <source>
        <strain evidence="6 7">NKW57</strain>
    </source>
</reference>
<dbReference type="InterPro" id="IPR003439">
    <property type="entry name" value="ABC_transporter-like_ATP-bd"/>
</dbReference>
<name>A0ABQ6M019_9GAMM</name>
<keyword evidence="4 6" id="KW-0067">ATP-binding</keyword>
<evidence type="ECO:0000256" key="3">
    <source>
        <dbReference type="ARBA" id="ARBA00022741"/>
    </source>
</evidence>
<evidence type="ECO:0000313" key="6">
    <source>
        <dbReference type="EMBL" id="GMG87620.1"/>
    </source>
</evidence>
<dbReference type="CDD" id="cd03255">
    <property type="entry name" value="ABC_MJ0796_LolCDE_FtsE"/>
    <property type="match status" value="1"/>
</dbReference>
<dbReference type="InterPro" id="IPR003593">
    <property type="entry name" value="AAA+_ATPase"/>
</dbReference>
<dbReference type="PANTHER" id="PTHR42798:SF2">
    <property type="entry name" value="ABC TRANSPORTER ATP-BINDING PROTEIN MG467-RELATED"/>
    <property type="match status" value="1"/>
</dbReference>
<keyword evidence="2" id="KW-0813">Transport</keyword>
<dbReference type="InterPro" id="IPR017871">
    <property type="entry name" value="ABC_transporter-like_CS"/>
</dbReference>
<dbReference type="GO" id="GO:0005524">
    <property type="term" value="F:ATP binding"/>
    <property type="evidence" value="ECO:0007669"/>
    <property type="project" value="UniProtKB-KW"/>
</dbReference>
<evidence type="ECO:0000256" key="1">
    <source>
        <dbReference type="ARBA" id="ARBA00005417"/>
    </source>
</evidence>
<dbReference type="SUPFAM" id="SSF52540">
    <property type="entry name" value="P-loop containing nucleoside triphosphate hydrolases"/>
    <property type="match status" value="1"/>
</dbReference>
<evidence type="ECO:0000313" key="7">
    <source>
        <dbReference type="Proteomes" id="UP001224392"/>
    </source>
</evidence>
<evidence type="ECO:0000259" key="5">
    <source>
        <dbReference type="PROSITE" id="PS50893"/>
    </source>
</evidence>
<evidence type="ECO:0000256" key="2">
    <source>
        <dbReference type="ARBA" id="ARBA00022448"/>
    </source>
</evidence>
<dbReference type="EMBL" id="BSYJ01000003">
    <property type="protein sequence ID" value="GMG87620.1"/>
    <property type="molecule type" value="Genomic_DNA"/>
</dbReference>
<dbReference type="InterPro" id="IPR027417">
    <property type="entry name" value="P-loop_NTPase"/>
</dbReference>
<sequence>MSEIIKAQNLCHAVSTAEGPLNILSDINLSLSSGETLAITGPSGSGKSTLLGLLAGLDRPTSGKLWLAGEEITSMDEEDRARVRANHVGFVFQTFQLLPGLTALENVMLPAELAGLADAKDRATKFLEKVGLDKRLHHYPRQLSGGEQQRVAIARAFASEPAVLFADEPTGSLDAKNGERIADLLFNLNNETGTTLVLVTHESGLATRCQRQLRITAGEAQEVDAGELAVTGGVQQ</sequence>
<dbReference type="SMART" id="SM00382">
    <property type="entry name" value="AAA"/>
    <property type="match status" value="1"/>
</dbReference>
<comment type="caution">
    <text evidence="6">The sequence shown here is derived from an EMBL/GenBank/DDBJ whole genome shotgun (WGS) entry which is preliminary data.</text>
</comment>
<dbReference type="InterPro" id="IPR017911">
    <property type="entry name" value="MacB-like_ATP-bd"/>
</dbReference>
<keyword evidence="3" id="KW-0547">Nucleotide-binding</keyword>
<dbReference type="Gene3D" id="3.40.50.300">
    <property type="entry name" value="P-loop containing nucleotide triphosphate hydrolases"/>
    <property type="match status" value="1"/>
</dbReference>
<evidence type="ECO:0000256" key="4">
    <source>
        <dbReference type="ARBA" id="ARBA00022840"/>
    </source>
</evidence>
<dbReference type="PROSITE" id="PS50893">
    <property type="entry name" value="ABC_TRANSPORTER_2"/>
    <property type="match status" value="1"/>
</dbReference>